<dbReference type="STRING" id="640635.SAMN04489806_0515"/>
<comment type="pathway">
    <text evidence="1 6">Cell wall biogenesis; peptidoglycan biosynthesis.</text>
</comment>
<sequence length="455" mass="47840">MTKKGAVAPGRGRRLGLWFGIPGGLIVAGAAACSVLLIAPGVSAAGADLSWHTSSSAADAIANKLASTEITISGYSGDFTLTGAELGVAIDESATADAVHSEHALWNVTGWNNGPSPVTVTIDADRALASLRSLDSTVFTTPVNADVAYDEKAGKFTVVDAFVGTGLDFSAIAASLSEDLSAGESTISVPARFNDVEPPITTEKATAEAAMLNTLITDARFAVNDDTAVALDPKLVASWLTVDATEDDFTVTADEDAIAAFVKTLPEKVDRKVVDEKIVTNSKGDHLRTVQEGEDGWTLASTDGIASAFAEQLAAGNGVYQLTVDVVPAQTKELYRHIEVDKSAGKTILYENGKVVATYAVAIGKPSTPTDIGHFTVYGQLTKQDMGCVPGFDYCTKNVPWVTYFNGDQGFHGTYWHHNFGAGAMMSHGCVNMTIAAAKDVYYFAQTGTEVWVHP</sequence>
<feature type="active site" description="Nucleophile" evidence="6">
    <location>
        <position position="430"/>
    </location>
</feature>
<dbReference type="RefSeq" id="WP_091179521.1">
    <property type="nucleotide sequence ID" value="NZ_FNRY01000001.1"/>
</dbReference>
<dbReference type="PROSITE" id="PS51257">
    <property type="entry name" value="PROKAR_LIPOPROTEIN"/>
    <property type="match status" value="1"/>
</dbReference>
<dbReference type="Pfam" id="PF03734">
    <property type="entry name" value="YkuD"/>
    <property type="match status" value="1"/>
</dbReference>
<feature type="active site" description="Proton donor/acceptor" evidence="6">
    <location>
        <position position="412"/>
    </location>
</feature>
<dbReference type="InterPro" id="IPR038063">
    <property type="entry name" value="Transpep_catalytic_dom"/>
</dbReference>
<dbReference type="EMBL" id="FNRY01000001">
    <property type="protein sequence ID" value="SEB41778.1"/>
    <property type="molecule type" value="Genomic_DNA"/>
</dbReference>
<keyword evidence="2" id="KW-0808">Transferase</keyword>
<dbReference type="CDD" id="cd16913">
    <property type="entry name" value="YkuD_like"/>
    <property type="match status" value="1"/>
</dbReference>
<keyword evidence="3 6" id="KW-0133">Cell shape</keyword>
<dbReference type="GO" id="GO:0071972">
    <property type="term" value="F:peptidoglycan L,D-transpeptidase activity"/>
    <property type="evidence" value="ECO:0007669"/>
    <property type="project" value="TreeGrafter"/>
</dbReference>
<dbReference type="PROSITE" id="PS52029">
    <property type="entry name" value="LD_TPASE"/>
    <property type="match status" value="1"/>
</dbReference>
<accession>A0A1H4J806</accession>
<evidence type="ECO:0000256" key="5">
    <source>
        <dbReference type="ARBA" id="ARBA00023316"/>
    </source>
</evidence>
<protein>
    <submittedName>
        <fullName evidence="8">Putative peptidoglycan binding domain-containing protein</fullName>
    </submittedName>
</protein>
<dbReference type="GO" id="GO:0005576">
    <property type="term" value="C:extracellular region"/>
    <property type="evidence" value="ECO:0007669"/>
    <property type="project" value="TreeGrafter"/>
</dbReference>
<evidence type="ECO:0000313" key="9">
    <source>
        <dbReference type="Proteomes" id="UP000199183"/>
    </source>
</evidence>
<evidence type="ECO:0000313" key="8">
    <source>
        <dbReference type="EMBL" id="SEB41778.1"/>
    </source>
</evidence>
<name>A0A1H4J806_9MICO</name>
<evidence type="ECO:0000256" key="1">
    <source>
        <dbReference type="ARBA" id="ARBA00004752"/>
    </source>
</evidence>
<keyword evidence="5 6" id="KW-0961">Cell wall biogenesis/degradation</keyword>
<dbReference type="InterPro" id="IPR038054">
    <property type="entry name" value="LD_TPept-like_central_sf"/>
</dbReference>
<proteinExistence type="predicted"/>
<dbReference type="SUPFAM" id="SSF141523">
    <property type="entry name" value="L,D-transpeptidase catalytic domain-like"/>
    <property type="match status" value="1"/>
</dbReference>
<dbReference type="PANTHER" id="PTHR30582">
    <property type="entry name" value="L,D-TRANSPEPTIDASE"/>
    <property type="match status" value="1"/>
</dbReference>
<dbReference type="UniPathway" id="UPA00219"/>
<dbReference type="GO" id="GO:0016740">
    <property type="term" value="F:transferase activity"/>
    <property type="evidence" value="ECO:0007669"/>
    <property type="project" value="UniProtKB-KW"/>
</dbReference>
<dbReference type="PANTHER" id="PTHR30582:SF2">
    <property type="entry name" value="L,D-TRANSPEPTIDASE YCIB-RELATED"/>
    <property type="match status" value="1"/>
</dbReference>
<keyword evidence="4 6" id="KW-0573">Peptidoglycan synthesis</keyword>
<organism evidence="8 9">
    <name type="scientific">Paramicrobacterium humi</name>
    <dbReference type="NCBI Taxonomy" id="640635"/>
    <lineage>
        <taxon>Bacteria</taxon>
        <taxon>Bacillati</taxon>
        <taxon>Actinomycetota</taxon>
        <taxon>Actinomycetes</taxon>
        <taxon>Micrococcales</taxon>
        <taxon>Microbacteriaceae</taxon>
        <taxon>Paramicrobacterium</taxon>
    </lineage>
</organism>
<gene>
    <name evidence="8" type="ORF">SAMN04489806_0515</name>
</gene>
<evidence type="ECO:0000256" key="3">
    <source>
        <dbReference type="ARBA" id="ARBA00022960"/>
    </source>
</evidence>
<dbReference type="GO" id="GO:0071555">
    <property type="term" value="P:cell wall organization"/>
    <property type="evidence" value="ECO:0007669"/>
    <property type="project" value="UniProtKB-UniRule"/>
</dbReference>
<evidence type="ECO:0000256" key="6">
    <source>
        <dbReference type="PROSITE-ProRule" id="PRU01373"/>
    </source>
</evidence>
<feature type="domain" description="L,D-TPase catalytic" evidence="7">
    <location>
        <begin position="336"/>
        <end position="454"/>
    </location>
</feature>
<keyword evidence="9" id="KW-1185">Reference proteome</keyword>
<dbReference type="Proteomes" id="UP000199183">
    <property type="component" value="Unassembled WGS sequence"/>
</dbReference>
<dbReference type="Gene3D" id="3.10.20.800">
    <property type="match status" value="1"/>
</dbReference>
<dbReference type="Gene3D" id="2.40.440.10">
    <property type="entry name" value="L,D-transpeptidase catalytic domain-like"/>
    <property type="match status" value="1"/>
</dbReference>
<reference evidence="8 9" key="1">
    <citation type="submission" date="2016-10" db="EMBL/GenBank/DDBJ databases">
        <authorList>
            <person name="de Groot N.N."/>
        </authorList>
    </citation>
    <scope>NUCLEOTIDE SEQUENCE [LARGE SCALE GENOMIC DNA]</scope>
    <source>
        <strain evidence="8 9">DSM 21799</strain>
    </source>
</reference>
<dbReference type="InterPro" id="IPR005490">
    <property type="entry name" value="LD_TPept_cat_dom"/>
</dbReference>
<evidence type="ECO:0000256" key="4">
    <source>
        <dbReference type="ARBA" id="ARBA00022984"/>
    </source>
</evidence>
<dbReference type="AlphaFoldDB" id="A0A1H4J806"/>
<dbReference type="GO" id="GO:0008360">
    <property type="term" value="P:regulation of cell shape"/>
    <property type="evidence" value="ECO:0007669"/>
    <property type="project" value="UniProtKB-UniRule"/>
</dbReference>
<dbReference type="InterPro" id="IPR050979">
    <property type="entry name" value="LD-transpeptidase"/>
</dbReference>
<dbReference type="GO" id="GO:0018104">
    <property type="term" value="P:peptidoglycan-protein cross-linking"/>
    <property type="evidence" value="ECO:0007669"/>
    <property type="project" value="TreeGrafter"/>
</dbReference>
<dbReference type="OrthoDB" id="3176960at2"/>
<evidence type="ECO:0000259" key="7">
    <source>
        <dbReference type="PROSITE" id="PS52029"/>
    </source>
</evidence>
<evidence type="ECO:0000256" key="2">
    <source>
        <dbReference type="ARBA" id="ARBA00022679"/>
    </source>
</evidence>